<name>A0AAV0TIK3_9STRA</name>
<evidence type="ECO:0000313" key="1">
    <source>
        <dbReference type="EMBL" id="CAI5721075.1"/>
    </source>
</evidence>
<dbReference type="EMBL" id="CANTFM010000399">
    <property type="protein sequence ID" value="CAI5721075.1"/>
    <property type="molecule type" value="Genomic_DNA"/>
</dbReference>
<proteinExistence type="predicted"/>
<reference evidence="1" key="1">
    <citation type="submission" date="2022-12" db="EMBL/GenBank/DDBJ databases">
        <authorList>
            <person name="Webb A."/>
        </authorList>
    </citation>
    <scope>NUCLEOTIDE SEQUENCE</scope>
    <source>
        <strain evidence="1">Pd1</strain>
    </source>
</reference>
<dbReference type="AlphaFoldDB" id="A0AAV0TIK3"/>
<keyword evidence="2" id="KW-1185">Reference proteome</keyword>
<protein>
    <submittedName>
        <fullName evidence="1">Uncharacterized protein</fullName>
    </submittedName>
</protein>
<evidence type="ECO:0000313" key="2">
    <source>
        <dbReference type="Proteomes" id="UP001162029"/>
    </source>
</evidence>
<dbReference type="Proteomes" id="UP001162029">
    <property type="component" value="Unassembled WGS sequence"/>
</dbReference>
<gene>
    <name evidence="1" type="ORF">PDE001_LOCUS2376</name>
</gene>
<accession>A0AAV0TIK3</accession>
<comment type="caution">
    <text evidence="1">The sequence shown here is derived from an EMBL/GenBank/DDBJ whole genome shotgun (WGS) entry which is preliminary data.</text>
</comment>
<organism evidence="1 2">
    <name type="scientific">Peronospora destructor</name>
    <dbReference type="NCBI Taxonomy" id="86335"/>
    <lineage>
        <taxon>Eukaryota</taxon>
        <taxon>Sar</taxon>
        <taxon>Stramenopiles</taxon>
        <taxon>Oomycota</taxon>
        <taxon>Peronosporomycetes</taxon>
        <taxon>Peronosporales</taxon>
        <taxon>Peronosporaceae</taxon>
        <taxon>Peronospora</taxon>
    </lineage>
</organism>
<sequence>MNSLGLINFWRLENPDTLEFTGSKSKNRIAKNYRPLTLLNQDAKFGPKALAYRLNQVLPSLLDNLVSCQDVTSGMLFAIFTTFKIIADGLIHKTQPALFVSTSPKLLIVLQHWGFGCNFRRWVKTFFRGPCISFRPTVKSDLILLGPSIFVLRCTPQYTLSNRPIYRPLPFD</sequence>